<evidence type="ECO:0000256" key="1">
    <source>
        <dbReference type="ARBA" id="ARBA00005234"/>
    </source>
</evidence>
<keyword evidence="7" id="KW-1185">Reference proteome</keyword>
<evidence type="ECO:0000259" key="5">
    <source>
        <dbReference type="PROSITE" id="PS50600"/>
    </source>
</evidence>
<evidence type="ECO:0000256" key="2">
    <source>
        <dbReference type="ARBA" id="ARBA00022670"/>
    </source>
</evidence>
<evidence type="ECO:0000313" key="6">
    <source>
        <dbReference type="EMBL" id="NXX99099.1"/>
    </source>
</evidence>
<sequence length="227" mass="26771">PHFYCSLQAMEREIKAAFGPGKPSEILSSAFKLNITREDIRTLEGRHWLNDEIINFYMNLVVERSKKEGYPAIHAFSTFFYPKLSSGGYGAVKRWTRNVDLFKQDLILIPVHLMEHWTLVVIDTRKKTIKYFDSVGLDGSRICKTLFKYLQEESRETRKLELNSSEWTLHSMEPHEIPQQWNGSDCGVFVCKYADYIARDKPLTFTQNHMPYFRKKMVWEIIHQQLL</sequence>
<dbReference type="GO" id="GO:0016929">
    <property type="term" value="F:deSUMOylase activity"/>
    <property type="evidence" value="ECO:0007669"/>
    <property type="project" value="TreeGrafter"/>
</dbReference>
<dbReference type="InterPro" id="IPR038765">
    <property type="entry name" value="Papain-like_cys_pep_sf"/>
</dbReference>
<comment type="caution">
    <text evidence="6">The sequence shown here is derived from an EMBL/GenBank/DDBJ whole genome shotgun (WGS) entry which is preliminary data.</text>
</comment>
<dbReference type="SUPFAM" id="SSF54001">
    <property type="entry name" value="Cysteine proteinases"/>
    <property type="match status" value="1"/>
</dbReference>
<comment type="similarity">
    <text evidence="1">Belongs to the peptidase C48 family.</text>
</comment>
<reference evidence="6 7" key="1">
    <citation type="submission" date="2020-02" db="EMBL/GenBank/DDBJ databases">
        <title>Bird 10,000 Genomes (B10K) Project - Family phase.</title>
        <authorList>
            <person name="Zhang G."/>
        </authorList>
    </citation>
    <scope>NUCLEOTIDE SEQUENCE [LARGE SCALE GENOMIC DNA]</scope>
    <source>
        <strain evidence="6">B10K-DU-017-21</strain>
    </source>
</reference>
<dbReference type="GO" id="GO:0005634">
    <property type="term" value="C:nucleus"/>
    <property type="evidence" value="ECO:0007669"/>
    <property type="project" value="TreeGrafter"/>
</dbReference>
<dbReference type="GO" id="GO:0080090">
    <property type="term" value="P:regulation of primary metabolic process"/>
    <property type="evidence" value="ECO:0007669"/>
    <property type="project" value="UniProtKB-ARBA"/>
</dbReference>
<feature type="non-terminal residue" evidence="6">
    <location>
        <position position="1"/>
    </location>
</feature>
<dbReference type="PANTHER" id="PTHR12606:SF11">
    <property type="entry name" value="SENTRIN-SPECIFIC PROTEASE 2"/>
    <property type="match status" value="1"/>
</dbReference>
<dbReference type="GO" id="GO:0060255">
    <property type="term" value="P:regulation of macromolecule metabolic process"/>
    <property type="evidence" value="ECO:0007669"/>
    <property type="project" value="UniProtKB-ARBA"/>
</dbReference>
<dbReference type="PROSITE" id="PS50600">
    <property type="entry name" value="ULP_PROTEASE"/>
    <property type="match status" value="1"/>
</dbReference>
<keyword evidence="2 6" id="KW-0645">Protease</keyword>
<accession>A0A852M677</accession>
<dbReference type="GO" id="GO:0016926">
    <property type="term" value="P:protein desumoylation"/>
    <property type="evidence" value="ECO:0007669"/>
    <property type="project" value="TreeGrafter"/>
</dbReference>
<dbReference type="AlphaFoldDB" id="A0A852M677"/>
<dbReference type="InterPro" id="IPR003653">
    <property type="entry name" value="Peptidase_C48_C"/>
</dbReference>
<dbReference type="FunFam" id="3.40.395.10:FF:000001">
    <property type="entry name" value="Sentrin-specific protease 1"/>
    <property type="match status" value="1"/>
</dbReference>
<organism evidence="6 7">
    <name type="scientific">Centropus bengalensis</name>
    <name type="common">lesser coucal</name>
    <dbReference type="NCBI Taxonomy" id="1463675"/>
    <lineage>
        <taxon>Eukaryota</taxon>
        <taxon>Metazoa</taxon>
        <taxon>Chordata</taxon>
        <taxon>Craniata</taxon>
        <taxon>Vertebrata</taxon>
        <taxon>Euteleostomi</taxon>
        <taxon>Archelosauria</taxon>
        <taxon>Archosauria</taxon>
        <taxon>Dinosauria</taxon>
        <taxon>Saurischia</taxon>
        <taxon>Theropoda</taxon>
        <taxon>Coelurosauria</taxon>
        <taxon>Aves</taxon>
        <taxon>Neognathae</taxon>
        <taxon>Neoaves</taxon>
        <taxon>Otidimorphae</taxon>
        <taxon>Cuculiformes</taxon>
        <taxon>Centropidae</taxon>
        <taxon>Centropus</taxon>
    </lineage>
</organism>
<dbReference type="GO" id="GO:0006508">
    <property type="term" value="P:proteolysis"/>
    <property type="evidence" value="ECO:0007669"/>
    <property type="project" value="UniProtKB-KW"/>
</dbReference>
<dbReference type="Gene3D" id="3.40.395.10">
    <property type="entry name" value="Adenoviral Proteinase, Chain A"/>
    <property type="match status" value="1"/>
</dbReference>
<keyword evidence="3" id="KW-0378">Hydrolase</keyword>
<dbReference type="EMBL" id="WBNK01002933">
    <property type="protein sequence ID" value="NXX99099.1"/>
    <property type="molecule type" value="Genomic_DNA"/>
</dbReference>
<evidence type="ECO:0000256" key="4">
    <source>
        <dbReference type="ARBA" id="ARBA00022807"/>
    </source>
</evidence>
<name>A0A852M677_9AVES</name>
<gene>
    <name evidence="6" type="primary">Senp2</name>
    <name evidence="6" type="ORF">CENBEN_R05584</name>
</gene>
<feature type="non-terminal residue" evidence="6">
    <location>
        <position position="227"/>
    </location>
</feature>
<feature type="domain" description="Ubiquitin-like protease family profile" evidence="5">
    <location>
        <begin position="33"/>
        <end position="197"/>
    </location>
</feature>
<evidence type="ECO:0000256" key="3">
    <source>
        <dbReference type="ARBA" id="ARBA00022801"/>
    </source>
</evidence>
<dbReference type="PANTHER" id="PTHR12606">
    <property type="entry name" value="SENTRIN/SUMO-SPECIFIC PROTEASE"/>
    <property type="match status" value="1"/>
</dbReference>
<dbReference type="Proteomes" id="UP000632886">
    <property type="component" value="Unassembled WGS sequence"/>
</dbReference>
<proteinExistence type="inferred from homology"/>
<keyword evidence="4" id="KW-0788">Thiol protease</keyword>
<dbReference type="Pfam" id="PF02902">
    <property type="entry name" value="Peptidase_C48"/>
    <property type="match status" value="1"/>
</dbReference>
<protein>
    <submittedName>
        <fullName evidence="6">SENP2 protease</fullName>
    </submittedName>
</protein>
<evidence type="ECO:0000313" key="7">
    <source>
        <dbReference type="Proteomes" id="UP000632886"/>
    </source>
</evidence>